<protein>
    <submittedName>
        <fullName evidence="1">Uncharacterized protein</fullName>
    </submittedName>
</protein>
<dbReference type="EMBL" id="LHOY01000041">
    <property type="protein sequence ID" value="KPG70921.1"/>
    <property type="molecule type" value="Genomic_DNA"/>
</dbReference>
<comment type="caution">
    <text evidence="1">The sequence shown here is derived from an EMBL/GenBank/DDBJ whole genome shotgun (WGS) entry which is preliminary data.</text>
</comment>
<reference evidence="1 2" key="1">
    <citation type="submission" date="2015-07" db="EMBL/GenBank/DDBJ databases">
        <title>Whole genome sequencing of endophytes isolated from poison ivy (Toxicodendron radicans).</title>
        <authorList>
            <person name="Tran P.N."/>
            <person name="Lee Y.P."/>
            <person name="Gan H.M."/>
            <person name="Savka M.A."/>
        </authorList>
    </citation>
    <scope>NUCLEOTIDE SEQUENCE [LARGE SCALE GENOMIC DNA]</scope>
    <source>
        <strain evidence="1 2">RIT-PI-g</strain>
    </source>
</reference>
<accession>A0ABR5M1G3</accession>
<proteinExistence type="predicted"/>
<organism evidence="1 2">
    <name type="scientific">Pseudomonas libanensis</name>
    <dbReference type="NCBI Taxonomy" id="75588"/>
    <lineage>
        <taxon>Bacteria</taxon>
        <taxon>Pseudomonadati</taxon>
        <taxon>Pseudomonadota</taxon>
        <taxon>Gammaproteobacteria</taxon>
        <taxon>Pseudomonadales</taxon>
        <taxon>Pseudomonadaceae</taxon>
        <taxon>Pseudomonas</taxon>
    </lineage>
</organism>
<name>A0ABR5M1G3_9PSED</name>
<keyword evidence="2" id="KW-1185">Reference proteome</keyword>
<gene>
    <name evidence="1" type="ORF">AEQ48_24200</name>
</gene>
<evidence type="ECO:0000313" key="1">
    <source>
        <dbReference type="EMBL" id="KPG70921.1"/>
    </source>
</evidence>
<dbReference type="Proteomes" id="UP000037820">
    <property type="component" value="Unassembled WGS sequence"/>
</dbReference>
<sequence>MSSASLQGKLQRWVILSVVHQGVGVSGPDLAFLGELSLSDVRGRAIQNNCSELADRDFLPGTNTNVGGGLLPIAVGQ</sequence>
<evidence type="ECO:0000313" key="2">
    <source>
        <dbReference type="Proteomes" id="UP000037820"/>
    </source>
</evidence>